<name>A0A0L6UKM4_9BASI</name>
<evidence type="ECO:0000313" key="1">
    <source>
        <dbReference type="EMBL" id="KNZ48335.1"/>
    </source>
</evidence>
<dbReference type="Proteomes" id="UP000037035">
    <property type="component" value="Unassembled WGS sequence"/>
</dbReference>
<comment type="caution">
    <text evidence="1">The sequence shown here is derived from an EMBL/GenBank/DDBJ whole genome shotgun (WGS) entry which is preliminary data.</text>
</comment>
<sequence>MSWGVRKPATWTPLQICCATKTSPVNRDPLFAEQDPLREARELEEGCVHPMILFFVSSSLVPVSAGQPSPPCEIWTDAEIANPIHRAGPADQDNTALMDSTLSPASRLCGKKYCLSR</sequence>
<gene>
    <name evidence="1" type="ORF">VP01_5743g1</name>
</gene>
<organism evidence="1 2">
    <name type="scientific">Puccinia sorghi</name>
    <dbReference type="NCBI Taxonomy" id="27349"/>
    <lineage>
        <taxon>Eukaryota</taxon>
        <taxon>Fungi</taxon>
        <taxon>Dikarya</taxon>
        <taxon>Basidiomycota</taxon>
        <taxon>Pucciniomycotina</taxon>
        <taxon>Pucciniomycetes</taxon>
        <taxon>Pucciniales</taxon>
        <taxon>Pucciniaceae</taxon>
        <taxon>Puccinia</taxon>
    </lineage>
</organism>
<proteinExistence type="predicted"/>
<dbReference type="AlphaFoldDB" id="A0A0L6UKM4"/>
<reference evidence="1 2" key="1">
    <citation type="submission" date="2015-08" db="EMBL/GenBank/DDBJ databases">
        <title>Next Generation Sequencing and Analysis of the Genome of Puccinia sorghi L Schw, the Causal Agent of Maize Common Rust.</title>
        <authorList>
            <person name="Rochi L."/>
            <person name="Burguener G."/>
            <person name="Darino M."/>
            <person name="Turjanski A."/>
            <person name="Kreff E."/>
            <person name="Dieguez M.J."/>
            <person name="Sacco F."/>
        </authorList>
    </citation>
    <scope>NUCLEOTIDE SEQUENCE [LARGE SCALE GENOMIC DNA]</scope>
    <source>
        <strain evidence="1 2">RO10H11247</strain>
    </source>
</reference>
<protein>
    <submittedName>
        <fullName evidence="1">Uncharacterized protein</fullName>
    </submittedName>
</protein>
<keyword evidence="2" id="KW-1185">Reference proteome</keyword>
<evidence type="ECO:0000313" key="2">
    <source>
        <dbReference type="Proteomes" id="UP000037035"/>
    </source>
</evidence>
<dbReference type="VEuPathDB" id="FungiDB:VP01_5743g1"/>
<dbReference type="EMBL" id="LAVV01010989">
    <property type="protein sequence ID" value="KNZ48335.1"/>
    <property type="molecule type" value="Genomic_DNA"/>
</dbReference>
<accession>A0A0L6UKM4</accession>